<dbReference type="Proteomes" id="UP001281447">
    <property type="component" value="Unassembled WGS sequence"/>
</dbReference>
<sequence>MKQTVAGMILFTLLAVPPIRELFESAMITHMLVQLPLLIVSGWLMGSSVINRYHNFFQKWNADGVAGMLLVVTITMYWMLPRVLDESLVIWYIELFKFTGLSFLTGISLRDSWKKLGVIGKSFIFLNYLSMFALMAWVYIDIPVQICNNYLEVEQKMLGWGFLAITLAMVLYIIQQVFTDHSA</sequence>
<feature type="transmembrane region" description="Helical" evidence="1">
    <location>
        <begin position="122"/>
        <end position="140"/>
    </location>
</feature>
<reference evidence="2 3" key="1">
    <citation type="submission" date="2023-10" db="EMBL/GenBank/DDBJ databases">
        <title>Virgibacillus halophilus 5B73C genome.</title>
        <authorList>
            <person name="Miliotis G."/>
            <person name="Sengupta P."/>
            <person name="Hameed A."/>
            <person name="Chuvochina M."/>
            <person name="Mcdonagh F."/>
            <person name="Simpson A.C."/>
            <person name="Singh N.K."/>
            <person name="Rekha P.D."/>
            <person name="Raman K."/>
            <person name="Hugenholtz P."/>
            <person name="Venkateswaran K."/>
        </authorList>
    </citation>
    <scope>NUCLEOTIDE SEQUENCE [LARGE SCALE GENOMIC DNA]</scope>
    <source>
        <strain evidence="2 3">5B73C</strain>
    </source>
</reference>
<accession>A0ABU5C2B2</accession>
<keyword evidence="1" id="KW-0812">Transmembrane</keyword>
<keyword evidence="1" id="KW-1133">Transmembrane helix</keyword>
<comment type="caution">
    <text evidence="2">The sequence shown here is derived from an EMBL/GenBank/DDBJ whole genome shotgun (WGS) entry which is preliminary data.</text>
</comment>
<keyword evidence="3" id="KW-1185">Reference proteome</keyword>
<feature type="transmembrane region" description="Helical" evidence="1">
    <location>
        <begin position="62"/>
        <end position="79"/>
    </location>
</feature>
<feature type="transmembrane region" description="Helical" evidence="1">
    <location>
        <begin position="160"/>
        <end position="178"/>
    </location>
</feature>
<evidence type="ECO:0000313" key="2">
    <source>
        <dbReference type="EMBL" id="MDY0393447.1"/>
    </source>
</evidence>
<keyword evidence="1" id="KW-0472">Membrane</keyword>
<organism evidence="2 3">
    <name type="scientific">Tigheibacillus halophilus</name>
    <dbReference type="NCBI Taxonomy" id="361280"/>
    <lineage>
        <taxon>Bacteria</taxon>
        <taxon>Bacillati</taxon>
        <taxon>Bacillota</taxon>
        <taxon>Bacilli</taxon>
        <taxon>Bacillales</taxon>
        <taxon>Bacillaceae</taxon>
        <taxon>Tigheibacillus</taxon>
    </lineage>
</organism>
<evidence type="ECO:0000256" key="1">
    <source>
        <dbReference type="SAM" id="Phobius"/>
    </source>
</evidence>
<evidence type="ECO:0000313" key="3">
    <source>
        <dbReference type="Proteomes" id="UP001281447"/>
    </source>
</evidence>
<evidence type="ECO:0008006" key="4">
    <source>
        <dbReference type="Google" id="ProtNLM"/>
    </source>
</evidence>
<proteinExistence type="predicted"/>
<gene>
    <name evidence="2" type="ORF">RWE15_02140</name>
</gene>
<feature type="transmembrane region" description="Helical" evidence="1">
    <location>
        <begin position="31"/>
        <end position="50"/>
    </location>
</feature>
<dbReference type="RefSeq" id="WP_390356518.1">
    <property type="nucleotide sequence ID" value="NZ_JBHUIZ010000013.1"/>
</dbReference>
<protein>
    <recommendedName>
        <fullName evidence="4">Intracellular septation protein A</fullName>
    </recommendedName>
</protein>
<feature type="transmembrane region" description="Helical" evidence="1">
    <location>
        <begin position="91"/>
        <end position="110"/>
    </location>
</feature>
<name>A0ABU5C2B2_9BACI</name>
<dbReference type="EMBL" id="JAWDIP010000003">
    <property type="protein sequence ID" value="MDY0393447.1"/>
    <property type="molecule type" value="Genomic_DNA"/>
</dbReference>